<evidence type="ECO:0000313" key="3">
    <source>
        <dbReference type="EMBL" id="EWC48388.1"/>
    </source>
</evidence>
<sequence length="439" mass="49681">MRSSAAKTAVLSQNVAHRTACLALYHRLLKHARNVIITGDKSPAPATAAAVSDYTTQVRKSLKTIITKEFKKTTVRELKVPKILDSLKLGYSAEKCLRLATKQPPDATAVLQIVAYIKRYNKAGAKPLRRMQAAKITVQPQPKPVPKRPISPYLKEIPVEYRRKATLVAGNTMPFIRYTGAKPNALLAGMLRKRVEKRAKWDDQLDDLQFWMDLGSWEDVFESKLREEATGEWKKKNPDDGARWVTAAKNSKEELQLNMFEKGVSAYNRVDGLLRKIKKHNTERERLLREVRWKKRESKKHDEDGGVVSGTASGAAPALEEVVIAGGKPSEATKVKADVFRPSGERKKAWDEKARNRLKQVEGRKATTDIRVAKHEESKVPGSRVWVRRQTSLKPHQNQGRKKPLSEDQKADKDILRSLRQAYLGLDHDVDGFLKEFLC</sequence>
<proteinExistence type="predicted"/>
<organism evidence="3 4">
    <name type="scientific">Drechslerella stenobrocha 248</name>
    <dbReference type="NCBI Taxonomy" id="1043628"/>
    <lineage>
        <taxon>Eukaryota</taxon>
        <taxon>Fungi</taxon>
        <taxon>Dikarya</taxon>
        <taxon>Ascomycota</taxon>
        <taxon>Pezizomycotina</taxon>
        <taxon>Orbiliomycetes</taxon>
        <taxon>Orbiliales</taxon>
        <taxon>Orbiliaceae</taxon>
        <taxon>Drechslerella</taxon>
    </lineage>
</organism>
<reference evidence="3 4" key="1">
    <citation type="submission" date="2013-05" db="EMBL/GenBank/DDBJ databases">
        <title>Drechslerella stenobrocha genome reveals carnivorous origination and mechanical trapping mechanism of predatory fungi.</title>
        <authorList>
            <person name="Liu X."/>
            <person name="Zhang W."/>
            <person name="Liu K."/>
        </authorList>
    </citation>
    <scope>NUCLEOTIDE SEQUENCE [LARGE SCALE GENOMIC DNA]</scope>
    <source>
        <strain evidence="3 4">248</strain>
    </source>
</reference>
<feature type="region of interest" description="Disordered" evidence="2">
    <location>
        <begin position="389"/>
        <end position="412"/>
    </location>
</feature>
<gene>
    <name evidence="3" type="ORF">DRE_02157</name>
</gene>
<evidence type="ECO:0000256" key="1">
    <source>
        <dbReference type="SAM" id="Coils"/>
    </source>
</evidence>
<dbReference type="HOGENOM" id="CLU_624074_0_0_1"/>
<keyword evidence="1" id="KW-0175">Coiled coil</keyword>
<keyword evidence="4" id="KW-1185">Reference proteome</keyword>
<dbReference type="OrthoDB" id="5427767at2759"/>
<evidence type="ECO:0000256" key="2">
    <source>
        <dbReference type="SAM" id="MobiDB-lite"/>
    </source>
</evidence>
<dbReference type="EMBL" id="KI966390">
    <property type="protein sequence ID" value="EWC48388.1"/>
    <property type="molecule type" value="Genomic_DNA"/>
</dbReference>
<feature type="coiled-coil region" evidence="1">
    <location>
        <begin position="270"/>
        <end position="297"/>
    </location>
</feature>
<dbReference type="AlphaFoldDB" id="W7I7S6"/>
<accession>W7I7S6</accession>
<protein>
    <submittedName>
        <fullName evidence="3">Uncharacterized protein</fullName>
    </submittedName>
</protein>
<dbReference type="Proteomes" id="UP000024837">
    <property type="component" value="Unassembled WGS sequence"/>
</dbReference>
<evidence type="ECO:0000313" key="4">
    <source>
        <dbReference type="Proteomes" id="UP000024837"/>
    </source>
</evidence>
<name>W7I7S6_9PEZI</name>
<feature type="compositionally biased region" description="Polar residues" evidence="2">
    <location>
        <begin position="389"/>
        <end position="398"/>
    </location>
</feature>